<evidence type="ECO:0000256" key="1">
    <source>
        <dbReference type="SAM" id="Phobius"/>
    </source>
</evidence>
<keyword evidence="3" id="KW-1185">Reference proteome</keyword>
<dbReference type="RefSeq" id="WP_164734679.1">
    <property type="nucleotide sequence ID" value="NZ_CP031423.1"/>
</dbReference>
<organism evidence="2 3">
    <name type="scientific">Microbacterium lemovicicum</name>
    <dbReference type="NCBI Taxonomy" id="1072463"/>
    <lineage>
        <taxon>Bacteria</taxon>
        <taxon>Bacillati</taxon>
        <taxon>Actinomycetota</taxon>
        <taxon>Actinomycetes</taxon>
        <taxon>Micrococcales</taxon>
        <taxon>Microbacteriaceae</taxon>
        <taxon>Microbacterium</taxon>
    </lineage>
</organism>
<sequence>MNGLDQGLLYGVSAVVLLGTLVVFVMQYVRMNRRDRDERDREDGPDA</sequence>
<gene>
    <name evidence="2" type="ORF">CVS47_03157</name>
</gene>
<evidence type="ECO:0000313" key="3">
    <source>
        <dbReference type="Proteomes" id="UP000276888"/>
    </source>
</evidence>
<keyword evidence="1" id="KW-1133">Transmembrane helix</keyword>
<accession>A0A3S9WEI3</accession>
<dbReference type="KEGG" id="mlv:CVS47_03157"/>
<proteinExistence type="predicted"/>
<dbReference type="Proteomes" id="UP000276888">
    <property type="component" value="Chromosome"/>
</dbReference>
<keyword evidence="1" id="KW-0812">Transmembrane</keyword>
<feature type="transmembrane region" description="Helical" evidence="1">
    <location>
        <begin position="6"/>
        <end position="29"/>
    </location>
</feature>
<name>A0A3S9WEI3_9MICO</name>
<dbReference type="AlphaFoldDB" id="A0A3S9WEI3"/>
<evidence type="ECO:0000313" key="2">
    <source>
        <dbReference type="EMBL" id="AZS38499.1"/>
    </source>
</evidence>
<dbReference type="EMBL" id="CP031423">
    <property type="protein sequence ID" value="AZS38499.1"/>
    <property type="molecule type" value="Genomic_DNA"/>
</dbReference>
<protein>
    <submittedName>
        <fullName evidence="2">Uncharacterized protein</fullName>
    </submittedName>
</protein>
<reference evidence="2 3" key="1">
    <citation type="submission" date="2018-08" db="EMBL/GenBank/DDBJ databases">
        <title>Microbacterium lemovicicum sp. nov., a bacterium isolated from a natural uranium-rich soil.</title>
        <authorList>
            <person name="ORTET P."/>
        </authorList>
    </citation>
    <scope>NUCLEOTIDE SEQUENCE [LARGE SCALE GENOMIC DNA]</scope>
    <source>
        <strain evidence="2 3">Viu22</strain>
    </source>
</reference>
<keyword evidence="1" id="KW-0472">Membrane</keyword>